<name>A0ABV3WP97_9HYPH</name>
<dbReference type="PIRSF" id="PIRSF002741">
    <property type="entry name" value="MppA"/>
    <property type="match status" value="1"/>
</dbReference>
<evidence type="ECO:0000256" key="4">
    <source>
        <dbReference type="SAM" id="SignalP"/>
    </source>
</evidence>
<organism evidence="6 7">
    <name type="scientific">Neoaquamicrobium sediminum</name>
    <dbReference type="NCBI Taxonomy" id="1849104"/>
    <lineage>
        <taxon>Bacteria</taxon>
        <taxon>Pseudomonadati</taxon>
        <taxon>Pseudomonadota</taxon>
        <taxon>Alphaproteobacteria</taxon>
        <taxon>Hyphomicrobiales</taxon>
        <taxon>Phyllobacteriaceae</taxon>
        <taxon>Neoaquamicrobium</taxon>
    </lineage>
</organism>
<gene>
    <name evidence="6" type="ORF">V1479_04185</name>
</gene>
<dbReference type="Gene3D" id="3.10.105.10">
    <property type="entry name" value="Dipeptide-binding Protein, Domain 3"/>
    <property type="match status" value="1"/>
</dbReference>
<feature type="chain" id="PRO_5045532820" evidence="4">
    <location>
        <begin position="22"/>
        <end position="625"/>
    </location>
</feature>
<reference evidence="6 7" key="1">
    <citation type="submission" date="2024-01" db="EMBL/GenBank/DDBJ databases">
        <title>New evidence supports the origin of RcGTA from prophage.</title>
        <authorList>
            <person name="Xu Y."/>
            <person name="Liu B."/>
            <person name="Chen F."/>
        </authorList>
    </citation>
    <scope>NUCLEOTIDE SEQUENCE [LARGE SCALE GENOMIC DNA]</scope>
    <source>
        <strain evidence="6 7">CBW1107-2</strain>
    </source>
</reference>
<evidence type="ECO:0000313" key="6">
    <source>
        <dbReference type="EMBL" id="MEX4006490.1"/>
    </source>
</evidence>
<dbReference type="CDD" id="cd08497">
    <property type="entry name" value="MbnE-like"/>
    <property type="match status" value="1"/>
</dbReference>
<evidence type="ECO:0000259" key="5">
    <source>
        <dbReference type="Pfam" id="PF00496"/>
    </source>
</evidence>
<comment type="subcellular location">
    <subcellularLocation>
        <location evidence="1">Periplasm</location>
    </subcellularLocation>
</comment>
<evidence type="ECO:0000256" key="1">
    <source>
        <dbReference type="ARBA" id="ARBA00004418"/>
    </source>
</evidence>
<dbReference type="Gene3D" id="3.40.190.10">
    <property type="entry name" value="Periplasmic binding protein-like II"/>
    <property type="match status" value="1"/>
</dbReference>
<dbReference type="PANTHER" id="PTHR30290">
    <property type="entry name" value="PERIPLASMIC BINDING COMPONENT OF ABC TRANSPORTER"/>
    <property type="match status" value="1"/>
</dbReference>
<dbReference type="RefSeq" id="WP_368801787.1">
    <property type="nucleotide sequence ID" value="NZ_JAZHFV010000001.1"/>
</dbReference>
<dbReference type="Proteomes" id="UP001559025">
    <property type="component" value="Unassembled WGS sequence"/>
</dbReference>
<dbReference type="InterPro" id="IPR000914">
    <property type="entry name" value="SBP_5_dom"/>
</dbReference>
<comment type="similarity">
    <text evidence="2">Belongs to the bacterial solute-binding protein 5 family.</text>
</comment>
<evidence type="ECO:0000256" key="3">
    <source>
        <dbReference type="ARBA" id="ARBA00022729"/>
    </source>
</evidence>
<feature type="domain" description="Solute-binding protein family 5" evidence="5">
    <location>
        <begin position="123"/>
        <end position="517"/>
    </location>
</feature>
<dbReference type="PANTHER" id="PTHR30290:SF64">
    <property type="entry name" value="ABC TRANSPORTER PERIPLASMIC BINDING PROTEIN"/>
    <property type="match status" value="1"/>
</dbReference>
<dbReference type="InterPro" id="IPR006311">
    <property type="entry name" value="TAT_signal"/>
</dbReference>
<comment type="caution">
    <text evidence="6">The sequence shown here is derived from an EMBL/GenBank/DDBJ whole genome shotgun (WGS) entry which is preliminary data.</text>
</comment>
<protein>
    <submittedName>
        <fullName evidence="6">Extracellular solute-binding protein</fullName>
    </submittedName>
</protein>
<dbReference type="Pfam" id="PF00496">
    <property type="entry name" value="SBP_bac_5"/>
    <property type="match status" value="1"/>
</dbReference>
<proteinExistence type="inferred from homology"/>
<keyword evidence="7" id="KW-1185">Reference proteome</keyword>
<dbReference type="InterPro" id="IPR039424">
    <property type="entry name" value="SBP_5"/>
</dbReference>
<evidence type="ECO:0000313" key="7">
    <source>
        <dbReference type="Proteomes" id="UP001559025"/>
    </source>
</evidence>
<feature type="signal peptide" evidence="4">
    <location>
        <begin position="1"/>
        <end position="21"/>
    </location>
</feature>
<keyword evidence="3 4" id="KW-0732">Signal</keyword>
<dbReference type="InterPro" id="IPR030678">
    <property type="entry name" value="Peptide/Ni-bd"/>
</dbReference>
<accession>A0ABV3WP97</accession>
<evidence type="ECO:0000256" key="2">
    <source>
        <dbReference type="ARBA" id="ARBA00005695"/>
    </source>
</evidence>
<dbReference type="PROSITE" id="PS51318">
    <property type="entry name" value="TAT"/>
    <property type="match status" value="1"/>
</dbReference>
<sequence>MKAGGMLARRDFLALGGAALAAPLLVRDAFAQLPTDTPLHGISVFGDLKYGADFAHFDYVNPDAPSGGRIVTQSPARIYNQNFDTFDTLNMYVLRGNAAFGMDLTYASLLASSSDETSSMYGYVAETVVVSEDRLTWRFTLHPDAAFHDGTPIKASDVLFTLTTLRDLGHENIASTLREVETMETPDERTISVTLKADAGISVLLTVAGAPIFSESWWEGRDFQATLSQAPLGSGPYRVGRFNFGSFIEFDRVADHWAVKRPVMVGRYNFDRIRYEYYRDRTASFEAFKGGNILFREEFTSRNWATDYNFPAINDGRVKIEDYPDETPSGGQGWFFNTRREKFADRRIRQAIGMLFDFEWTNANIMYGLYERSNSFFEKSDNKASGLPNEAELALLEPFRDQLPPEVFEEPYVAPVTDGSGRDRNQMRAALAMFTEAGCKLDGRRMLLPSGEQLTIEFLGNSDTFEPHHNAFIRNLTQLGIRASYRIVDAAQYSLRLREFDFDMVVSRFTMSLFPSRFIRQVFGSVSANSPGSFNMAGMANPAIDAVLEKIIAAKSQEEFTMATRALDRIIRAEHYVVFQWHKAARWLAYWDYYDRPTVSPKYATGVLDTWWTRPDKVQATGMTG</sequence>
<dbReference type="EMBL" id="JAZHFV010000001">
    <property type="protein sequence ID" value="MEX4006490.1"/>
    <property type="molecule type" value="Genomic_DNA"/>
</dbReference>
<dbReference type="SUPFAM" id="SSF53850">
    <property type="entry name" value="Periplasmic binding protein-like II"/>
    <property type="match status" value="1"/>
</dbReference>